<reference evidence="1" key="1">
    <citation type="submission" date="2019-02" db="EMBL/GenBank/DDBJ databases">
        <authorList>
            <person name="Li S.-H."/>
        </authorList>
    </citation>
    <scope>NUCLEOTIDE SEQUENCE</scope>
    <source>
        <strain evidence="1">IMCC8485</strain>
    </source>
</reference>
<gene>
    <name evidence="1" type="ORF">EYC87_16525</name>
</gene>
<evidence type="ECO:0000313" key="2">
    <source>
        <dbReference type="Proteomes" id="UP001143307"/>
    </source>
</evidence>
<dbReference type="PROSITE" id="PS51257">
    <property type="entry name" value="PROKAR_LIPOPROTEIN"/>
    <property type="match status" value="1"/>
</dbReference>
<accession>A0ABT3SYX2</accession>
<name>A0ABT3SYX2_9GAMM</name>
<dbReference type="RefSeq" id="WP_279253846.1">
    <property type="nucleotide sequence ID" value="NZ_SHNP01000006.1"/>
</dbReference>
<proteinExistence type="predicted"/>
<evidence type="ECO:0000313" key="1">
    <source>
        <dbReference type="EMBL" id="MCX2975190.1"/>
    </source>
</evidence>
<sequence>MKSTFRGVRLTALLIAVCLLSGCDDPQVYGGISVSSGYGSYGGYHHGRYGGYHSGVRTSVSIGGRIR</sequence>
<organism evidence="1 2">
    <name type="scientific">Candidatus Seongchinamella marina</name>
    <dbReference type="NCBI Taxonomy" id="2518990"/>
    <lineage>
        <taxon>Bacteria</taxon>
        <taxon>Pseudomonadati</taxon>
        <taxon>Pseudomonadota</taxon>
        <taxon>Gammaproteobacteria</taxon>
        <taxon>Cellvibrionales</taxon>
        <taxon>Halieaceae</taxon>
        <taxon>Seongchinamella</taxon>
    </lineage>
</organism>
<dbReference type="EMBL" id="SHNP01000006">
    <property type="protein sequence ID" value="MCX2975190.1"/>
    <property type="molecule type" value="Genomic_DNA"/>
</dbReference>
<evidence type="ECO:0008006" key="3">
    <source>
        <dbReference type="Google" id="ProtNLM"/>
    </source>
</evidence>
<protein>
    <recommendedName>
        <fullName evidence="3">Lipoprotein</fullName>
    </recommendedName>
</protein>
<dbReference type="Proteomes" id="UP001143307">
    <property type="component" value="Unassembled WGS sequence"/>
</dbReference>
<comment type="caution">
    <text evidence="1">The sequence shown here is derived from an EMBL/GenBank/DDBJ whole genome shotgun (WGS) entry which is preliminary data.</text>
</comment>
<keyword evidence="2" id="KW-1185">Reference proteome</keyword>